<proteinExistence type="predicted"/>
<evidence type="ECO:0000313" key="3">
    <source>
        <dbReference type="EMBL" id="SBT80447.1"/>
    </source>
</evidence>
<dbReference type="GO" id="GO:0016874">
    <property type="term" value="F:ligase activity"/>
    <property type="evidence" value="ECO:0007669"/>
    <property type="project" value="UniProtKB-KW"/>
</dbReference>
<dbReference type="Proteomes" id="UP000219799">
    <property type="component" value="Chromosome 12"/>
</dbReference>
<keyword evidence="3" id="KW-0436">Ligase</keyword>
<feature type="compositionally biased region" description="Acidic residues" evidence="1">
    <location>
        <begin position="203"/>
        <end position="220"/>
    </location>
</feature>
<dbReference type="InterPro" id="IPR052945">
    <property type="entry name" value="Mitotic_Regulator"/>
</dbReference>
<dbReference type="Gene3D" id="1.25.40.10">
    <property type="entry name" value="Tetratricopeptide repeat domain"/>
    <property type="match status" value="2"/>
</dbReference>
<evidence type="ECO:0000256" key="1">
    <source>
        <dbReference type="SAM" id="MobiDB-lite"/>
    </source>
</evidence>
<organism evidence="3 4">
    <name type="scientific">Plasmodium malariae</name>
    <dbReference type="NCBI Taxonomy" id="5858"/>
    <lineage>
        <taxon>Eukaryota</taxon>
        <taxon>Sar</taxon>
        <taxon>Alveolata</taxon>
        <taxon>Apicomplexa</taxon>
        <taxon>Aconoidasida</taxon>
        <taxon>Haemosporida</taxon>
        <taxon>Plasmodiidae</taxon>
        <taxon>Plasmodium</taxon>
        <taxon>Plasmodium (Plasmodium)</taxon>
    </lineage>
</organism>
<dbReference type="PANTHER" id="PTHR43628">
    <property type="entry name" value="ACTIVATOR OF C KINASE PROTEIN 1-RELATED"/>
    <property type="match status" value="1"/>
</dbReference>
<dbReference type="InterPro" id="IPR011990">
    <property type="entry name" value="TPR-like_helical_dom_sf"/>
</dbReference>
<dbReference type="SMART" id="SM00671">
    <property type="entry name" value="SEL1"/>
    <property type="match status" value="7"/>
</dbReference>
<accession>A0A1C3L1M6</accession>
<name>A0A1C3L1M6_PLAMA</name>
<dbReference type="Pfam" id="PF08238">
    <property type="entry name" value="Sel1"/>
    <property type="match status" value="7"/>
</dbReference>
<keyword evidence="2" id="KW-0732">Signal</keyword>
<feature type="compositionally biased region" description="Basic and acidic residues" evidence="1">
    <location>
        <begin position="174"/>
        <end position="199"/>
    </location>
</feature>
<dbReference type="VEuPathDB" id="PlasmoDB:PmUG01_12068600"/>
<protein>
    <submittedName>
        <fullName evidence="3">Ubiquitin-protein ligase, putative</fullName>
    </submittedName>
</protein>
<feature type="chain" id="PRO_5008678278" evidence="2">
    <location>
        <begin position="31"/>
        <end position="859"/>
    </location>
</feature>
<dbReference type="PANTHER" id="PTHR43628:SF1">
    <property type="entry name" value="CHITIN SYNTHASE REGULATORY FACTOR 2-RELATED"/>
    <property type="match status" value="1"/>
</dbReference>
<feature type="region of interest" description="Disordered" evidence="1">
    <location>
        <begin position="174"/>
        <end position="220"/>
    </location>
</feature>
<feature type="signal peptide" evidence="2">
    <location>
        <begin position="1"/>
        <end position="30"/>
    </location>
</feature>
<reference evidence="3 4" key="1">
    <citation type="submission" date="2016-06" db="EMBL/GenBank/DDBJ databases">
        <authorList>
            <consortium name="Pathogen Informatics"/>
        </authorList>
    </citation>
    <scope>NUCLEOTIDE SEQUENCE [LARGE SCALE GENOMIC DNA]</scope>
    <source>
        <strain evidence="3">PmlGA01</strain>
    </source>
</reference>
<evidence type="ECO:0000256" key="2">
    <source>
        <dbReference type="SAM" id="SignalP"/>
    </source>
</evidence>
<dbReference type="SUPFAM" id="SSF81901">
    <property type="entry name" value="HCP-like"/>
    <property type="match status" value="3"/>
</dbReference>
<gene>
    <name evidence="3" type="primary">HRD3</name>
    <name evidence="3" type="ORF">PMLGA01_120061300</name>
</gene>
<sequence length="859" mass="99250">MYNTSSYFKSFPIVLFIISLILLRQNCVCTHDYSENSNKKIDHFVEAYDLLDKGEYEKSFSNLKSCVHYDIRCLTLSGVFYYLGLNPVKRDVCNALYIWKVCSDYGSSDAQFYLAVMYSNYFSLPNLYSYYVEEDEIEQNIILFRMYLLLRAKYLERSIADGLHQKSGKYEEQVEGKVEKGEGKNEGKKGGKKEGKHTQGVEAEGEAEVEAEGEAEVEEEDARNFRNVPMISFTQNNELVLKIKNIRYNTDELKVYFKNLDNFPKNDFYVKKGRKINYSRNHNLSLLYYYSSSIANHPGSILALGVRYMNGYGVEKDCDTAARYYLRLIKEIFNSGEKTEFEIVDLMRLNVPYYDRYNMNNKRIKNIEIFLESSLHDNHRIITMIARRYLMGIDGVEKNYKKAHDYLIKAAKYNNSEAISLLGYIYMLGLGVKINYNKAAEYFIRGNKLNDSLSFNGLGYMHFFGLGNFKKNPNLAFYYFELSAKNNLSSAQFNLACLYLSGVGAAQSFQNAFYWFYKSLNNGNLLAAYVIGYMHYNGIITARNCKLALSLLAKVAENHVFILNTTNRIIRYTEKGRIREALFLMALLAETGSVQSQINLSYKINNHDFAFFLPTNDKCKKVYASRYLAMASENNDFKSLYTLGDYAYKGYGLYIRIFPKNNLPINSLYDINHSEYLYTHAGIGQRSGLKNGVKNGEKSGTKSGTQSNAKNIARISARTSDGFSGVVKTNKIISTDFVDEAGIIFNDKWKFHFGFKFSFNEVDYQLAYHHYKSIISYYPNNFYVIQALSRACYNLGFMHYYGIGVSKNIEKALIYFNSSIKIYPTNKVPSVLFVLYIKLNKHLYNFKKKIKDFKKILFF</sequence>
<dbReference type="EMBL" id="LT594500">
    <property type="protein sequence ID" value="SBT80447.1"/>
    <property type="molecule type" value="Genomic_DNA"/>
</dbReference>
<dbReference type="InterPro" id="IPR006597">
    <property type="entry name" value="Sel1-like"/>
</dbReference>
<evidence type="ECO:0000313" key="4">
    <source>
        <dbReference type="Proteomes" id="UP000219799"/>
    </source>
</evidence>
<dbReference type="AlphaFoldDB" id="A0A1C3L1M6"/>